<protein>
    <submittedName>
        <fullName evidence="1">UPF0223 family protein</fullName>
    </submittedName>
</protein>
<dbReference type="Pfam" id="PF05256">
    <property type="entry name" value="UPF0223"/>
    <property type="match status" value="1"/>
</dbReference>
<dbReference type="Proteomes" id="UP000243626">
    <property type="component" value="Chromosome"/>
</dbReference>
<accession>A0AAF1BML9</accession>
<keyword evidence="2" id="KW-1185">Reference proteome</keyword>
<gene>
    <name evidence="1" type="ORF">CJ229_000060</name>
</gene>
<dbReference type="RefSeq" id="WP_102167240.1">
    <property type="nucleotide sequence ID" value="NZ_CP136964.1"/>
</dbReference>
<evidence type="ECO:0000313" key="1">
    <source>
        <dbReference type="EMBL" id="WOS96169.1"/>
    </source>
</evidence>
<organism evidence="1 2">
    <name type="scientific">Nosocomiicoccus massiliensis</name>
    <dbReference type="NCBI Taxonomy" id="1232430"/>
    <lineage>
        <taxon>Bacteria</taxon>
        <taxon>Bacillati</taxon>
        <taxon>Bacillota</taxon>
        <taxon>Bacilli</taxon>
        <taxon>Bacillales</taxon>
        <taxon>Staphylococcaceae</taxon>
        <taxon>Nosocomiicoccus</taxon>
    </lineage>
</organism>
<dbReference type="AlphaFoldDB" id="A0AAF1BML9"/>
<dbReference type="InterPro" id="IPR007920">
    <property type="entry name" value="UPF0223"/>
</dbReference>
<dbReference type="PIRSF" id="PIRSF037260">
    <property type="entry name" value="UPF0223"/>
    <property type="match status" value="1"/>
</dbReference>
<dbReference type="KEGG" id="nmy:CJ229_000060"/>
<dbReference type="EMBL" id="CP136964">
    <property type="protein sequence ID" value="WOS96169.1"/>
    <property type="molecule type" value="Genomic_DNA"/>
</dbReference>
<dbReference type="SUPFAM" id="SSF158504">
    <property type="entry name" value="BH2638-like"/>
    <property type="match status" value="1"/>
</dbReference>
<dbReference type="NCBIfam" id="NF003353">
    <property type="entry name" value="PRK04387.1"/>
    <property type="match status" value="1"/>
</dbReference>
<proteinExistence type="predicted"/>
<dbReference type="InterPro" id="IPR023324">
    <property type="entry name" value="BH2638-like_sf"/>
</dbReference>
<reference evidence="2" key="1">
    <citation type="submission" date="2017-09" db="EMBL/GenBank/DDBJ databases">
        <title>Bacterial strain isolated from the female urinary microbiota.</title>
        <authorList>
            <person name="Thomas-White K."/>
            <person name="Kumar N."/>
            <person name="Forster S."/>
            <person name="Putonti C."/>
            <person name="Lawley T."/>
            <person name="Wolfe A.J."/>
        </authorList>
    </citation>
    <scope>NUCLEOTIDE SEQUENCE [LARGE SCALE GENOMIC DNA]</scope>
    <source>
        <strain evidence="2">UMB0959</strain>
    </source>
</reference>
<name>A0AAF1BML9_9STAP</name>
<evidence type="ECO:0000313" key="2">
    <source>
        <dbReference type="Proteomes" id="UP000243626"/>
    </source>
</evidence>
<dbReference type="Gene3D" id="1.10.220.80">
    <property type="entry name" value="BH2638-like"/>
    <property type="match status" value="1"/>
</dbReference>
<sequence>MEYSYPLDLEWSTEEIITVTHFYQTIEKGYESGVTHNELQTAYESFKEIVPSKAEEKTLFNEFEKASSYHPWGLIKELKDTNSNDIIKK</sequence>